<organism evidence="1 2">
    <name type="scientific">Erythranthe guttata</name>
    <name type="common">Yellow monkey flower</name>
    <name type="synonym">Mimulus guttatus</name>
    <dbReference type="NCBI Taxonomy" id="4155"/>
    <lineage>
        <taxon>Eukaryota</taxon>
        <taxon>Viridiplantae</taxon>
        <taxon>Streptophyta</taxon>
        <taxon>Embryophyta</taxon>
        <taxon>Tracheophyta</taxon>
        <taxon>Spermatophyta</taxon>
        <taxon>Magnoliopsida</taxon>
        <taxon>eudicotyledons</taxon>
        <taxon>Gunneridae</taxon>
        <taxon>Pentapetalae</taxon>
        <taxon>asterids</taxon>
        <taxon>lamiids</taxon>
        <taxon>Lamiales</taxon>
        <taxon>Phrymaceae</taxon>
        <taxon>Erythranthe</taxon>
    </lineage>
</organism>
<dbReference type="Pfam" id="PF05056">
    <property type="entry name" value="DUF674"/>
    <property type="match status" value="1"/>
</dbReference>
<evidence type="ECO:0000313" key="1">
    <source>
        <dbReference type="EMBL" id="EYU36137.1"/>
    </source>
</evidence>
<gene>
    <name evidence="1" type="ORF">MIMGU_mgv1a024286mg</name>
</gene>
<proteinExistence type="predicted"/>
<sequence length="225" mass="24989">MAAAEPKVMRLKLLIDTKGKRVLYAEAGKDFVDFLFQSLSLPVGTVVSLPKPQVNAGALANLYESMKNLNESYLLKSKQTKDPLLKPLLRSLSASQGFNPLLPANNASAATKCYACNYCRQQASLEPNTTCPRCNYKMGQVLSFVGVSVSEEVGFVKDMVPYMVMDDLSVTPLSTMSSFALLRKLDVKDMSVVEEKVVNFGKDEVFLIIANNLSKYVYLYYIYTM</sequence>
<dbReference type="Proteomes" id="UP000030748">
    <property type="component" value="Unassembled WGS sequence"/>
</dbReference>
<dbReference type="EMBL" id="KI630592">
    <property type="protein sequence ID" value="EYU36137.1"/>
    <property type="molecule type" value="Genomic_DNA"/>
</dbReference>
<dbReference type="InterPro" id="IPR007750">
    <property type="entry name" value="DUF674"/>
</dbReference>
<dbReference type="AlphaFoldDB" id="A0A022R6P1"/>
<dbReference type="PANTHER" id="PTHR33103">
    <property type="entry name" value="OS01G0153900 PROTEIN"/>
    <property type="match status" value="1"/>
</dbReference>
<reference evidence="1 2" key="1">
    <citation type="journal article" date="2013" name="Proc. Natl. Acad. Sci. U.S.A.">
        <title>Fine-scale variation in meiotic recombination in Mimulus inferred from population shotgun sequencing.</title>
        <authorList>
            <person name="Hellsten U."/>
            <person name="Wright K.M."/>
            <person name="Jenkins J."/>
            <person name="Shu S."/>
            <person name="Yuan Y."/>
            <person name="Wessler S.R."/>
            <person name="Schmutz J."/>
            <person name="Willis J.H."/>
            <person name="Rokhsar D.S."/>
        </authorList>
    </citation>
    <scope>NUCLEOTIDE SEQUENCE [LARGE SCALE GENOMIC DNA]</scope>
    <source>
        <strain evidence="2">cv. DUN x IM62</strain>
    </source>
</reference>
<accession>A0A022R6P1</accession>
<keyword evidence="2" id="KW-1185">Reference proteome</keyword>
<evidence type="ECO:0000313" key="2">
    <source>
        <dbReference type="Proteomes" id="UP000030748"/>
    </source>
</evidence>
<name>A0A022R6P1_ERYGU</name>
<evidence type="ECO:0008006" key="3">
    <source>
        <dbReference type="Google" id="ProtNLM"/>
    </source>
</evidence>
<protein>
    <recommendedName>
        <fullName evidence="3">DUF674 domain-containing protein</fullName>
    </recommendedName>
</protein>
<dbReference type="PANTHER" id="PTHR33103:SF114">
    <property type="entry name" value="DUF674 DOMAIN-CONTAINING PROTEIN"/>
    <property type="match status" value="1"/>
</dbReference>